<keyword evidence="1" id="KW-1133">Transmembrane helix</keyword>
<reference evidence="2 3" key="1">
    <citation type="journal article" date="2019" name="Microorganisms">
        <title>Systematic Affiliation and Genome Analysis of Subtercola vilae DB165(T) with Particular Emphasis on Cold Adaptation of an Isolate from a High-Altitude Cold Volcano Lake.</title>
        <authorList>
            <person name="Villalobos A.S."/>
            <person name="Wiese J."/>
            <person name="Imhoff J.F."/>
            <person name="Dorador C."/>
            <person name="Keller A."/>
            <person name="Hentschel U."/>
        </authorList>
    </citation>
    <scope>NUCLEOTIDE SEQUENCE [LARGE SCALE GENOMIC DNA]</scope>
    <source>
        <strain evidence="2 3">DB165</strain>
    </source>
</reference>
<feature type="transmembrane region" description="Helical" evidence="1">
    <location>
        <begin position="77"/>
        <end position="97"/>
    </location>
</feature>
<keyword evidence="1" id="KW-0472">Membrane</keyword>
<feature type="transmembrane region" description="Helical" evidence="1">
    <location>
        <begin position="48"/>
        <end position="65"/>
    </location>
</feature>
<evidence type="ECO:0000313" key="3">
    <source>
        <dbReference type="Proteomes" id="UP000306192"/>
    </source>
</evidence>
<dbReference type="EMBL" id="QYRT01000004">
    <property type="protein sequence ID" value="TIH40157.1"/>
    <property type="molecule type" value="Genomic_DNA"/>
</dbReference>
<dbReference type="NCBIfam" id="NF038065">
    <property type="entry name" value="Pr6Pr"/>
    <property type="match status" value="1"/>
</dbReference>
<keyword evidence="1" id="KW-0812">Transmembrane</keyword>
<sequence>MRLFFVVVRILALGTVVTALIARADCVFATHTCRADNLLSYFTIQSNLAYAVLLAVLLVLGVAGWRERSWMTAVRMLLTTYLIVSGVTFCLLILNAGLSDIPFLVPASSKILHFVIPAYALIDFLLNPARRRLRWAVLGVSLIFPALYGAYTLIRGPATGWYPYIFFDPAWTGSYAATGFYAAILAALIAAISAGLVATTRLTSPLQPFVAAVPAQTRADRHDESARVASTFDVR</sequence>
<comment type="caution">
    <text evidence="2">The sequence shown here is derived from an EMBL/GenBank/DDBJ whole genome shotgun (WGS) entry which is preliminary data.</text>
</comment>
<dbReference type="AlphaFoldDB" id="A0A4T2C7G9"/>
<dbReference type="InterPro" id="IPR049713">
    <property type="entry name" value="Pr6Pr-like"/>
</dbReference>
<evidence type="ECO:0000313" key="2">
    <source>
        <dbReference type="EMBL" id="TIH40157.1"/>
    </source>
</evidence>
<evidence type="ECO:0000256" key="1">
    <source>
        <dbReference type="SAM" id="Phobius"/>
    </source>
</evidence>
<organism evidence="2 3">
    <name type="scientific">Subtercola vilae</name>
    <dbReference type="NCBI Taxonomy" id="2056433"/>
    <lineage>
        <taxon>Bacteria</taxon>
        <taxon>Bacillati</taxon>
        <taxon>Actinomycetota</taxon>
        <taxon>Actinomycetes</taxon>
        <taxon>Micrococcales</taxon>
        <taxon>Microbacteriaceae</taxon>
        <taxon>Subtercola</taxon>
    </lineage>
</organism>
<accession>A0A4T2C7G9</accession>
<keyword evidence="3" id="KW-1185">Reference proteome</keyword>
<dbReference type="Proteomes" id="UP000306192">
    <property type="component" value="Unassembled WGS sequence"/>
</dbReference>
<dbReference type="RefSeq" id="WP_136640792.1">
    <property type="nucleotide sequence ID" value="NZ_QYRT01000004.1"/>
</dbReference>
<protein>
    <recommendedName>
        <fullName evidence="4">Pr6Pr family membrane protein</fullName>
    </recommendedName>
</protein>
<proteinExistence type="predicted"/>
<name>A0A4T2C7G9_9MICO</name>
<feature type="transmembrane region" description="Helical" evidence="1">
    <location>
        <begin position="174"/>
        <end position="198"/>
    </location>
</feature>
<evidence type="ECO:0008006" key="4">
    <source>
        <dbReference type="Google" id="ProtNLM"/>
    </source>
</evidence>
<gene>
    <name evidence="2" type="ORF">D4765_03265</name>
</gene>
<dbReference type="OrthoDB" id="9809977at2"/>
<feature type="transmembrane region" description="Helical" evidence="1">
    <location>
        <begin position="103"/>
        <end position="126"/>
    </location>
</feature>
<feature type="transmembrane region" description="Helical" evidence="1">
    <location>
        <begin position="133"/>
        <end position="154"/>
    </location>
</feature>